<feature type="region of interest" description="Disordered" evidence="2">
    <location>
        <begin position="765"/>
        <end position="788"/>
    </location>
</feature>
<dbReference type="InterPro" id="IPR000225">
    <property type="entry name" value="Armadillo"/>
</dbReference>
<keyword evidence="1" id="KW-0677">Repeat</keyword>
<dbReference type="SUPFAM" id="SSF56672">
    <property type="entry name" value="DNA/RNA polymerases"/>
    <property type="match status" value="1"/>
</dbReference>
<dbReference type="SUPFAM" id="SSF48371">
    <property type="entry name" value="ARM repeat"/>
    <property type="match status" value="1"/>
</dbReference>
<dbReference type="Pfam" id="PF00514">
    <property type="entry name" value="Arm"/>
    <property type="match status" value="1"/>
</dbReference>
<feature type="region of interest" description="Disordered" evidence="2">
    <location>
        <begin position="319"/>
        <end position="347"/>
    </location>
</feature>
<dbReference type="CDD" id="cd01650">
    <property type="entry name" value="RT_nLTR_like"/>
    <property type="match status" value="1"/>
</dbReference>
<dbReference type="GO" id="GO:0003824">
    <property type="term" value="F:catalytic activity"/>
    <property type="evidence" value="ECO:0007669"/>
    <property type="project" value="InterPro"/>
</dbReference>
<dbReference type="InterPro" id="IPR011989">
    <property type="entry name" value="ARM-like"/>
</dbReference>
<evidence type="ECO:0000259" key="3">
    <source>
        <dbReference type="PROSITE" id="PS50878"/>
    </source>
</evidence>
<dbReference type="Pfam" id="PF03372">
    <property type="entry name" value="Exo_endo_phos"/>
    <property type="match status" value="1"/>
</dbReference>
<organism evidence="4">
    <name type="scientific">Fagus sylvatica</name>
    <name type="common">Beechnut</name>
    <dbReference type="NCBI Taxonomy" id="28930"/>
    <lineage>
        <taxon>Eukaryota</taxon>
        <taxon>Viridiplantae</taxon>
        <taxon>Streptophyta</taxon>
        <taxon>Embryophyta</taxon>
        <taxon>Tracheophyta</taxon>
        <taxon>Spermatophyta</taxon>
        <taxon>Magnoliopsida</taxon>
        <taxon>eudicotyledons</taxon>
        <taxon>Gunneridae</taxon>
        <taxon>Pentapetalae</taxon>
        <taxon>rosids</taxon>
        <taxon>fabids</taxon>
        <taxon>Fagales</taxon>
        <taxon>Fagaceae</taxon>
        <taxon>Fagus</taxon>
    </lineage>
</organism>
<feature type="compositionally biased region" description="Basic and acidic residues" evidence="2">
    <location>
        <begin position="779"/>
        <end position="788"/>
    </location>
</feature>
<feature type="domain" description="Reverse transcriptase" evidence="3">
    <location>
        <begin position="1452"/>
        <end position="1706"/>
    </location>
</feature>
<evidence type="ECO:0000313" key="4">
    <source>
        <dbReference type="EMBL" id="SPC90374.1"/>
    </source>
</evidence>
<feature type="compositionally biased region" description="Acidic residues" evidence="2">
    <location>
        <begin position="323"/>
        <end position="336"/>
    </location>
</feature>
<dbReference type="InterPro" id="IPR042462">
    <property type="entry name" value="ARMC7"/>
</dbReference>
<feature type="region of interest" description="Disordered" evidence="2">
    <location>
        <begin position="261"/>
        <end position="285"/>
    </location>
</feature>
<dbReference type="EMBL" id="OIVN01001143">
    <property type="protein sequence ID" value="SPC90374.1"/>
    <property type="molecule type" value="Genomic_DNA"/>
</dbReference>
<name>A0A2N9FUD0_FAGSY</name>
<dbReference type="PROSITE" id="PS50878">
    <property type="entry name" value="RT_POL"/>
    <property type="match status" value="1"/>
</dbReference>
<dbReference type="InterPro" id="IPR005135">
    <property type="entry name" value="Endo/exonuclease/phosphatase"/>
</dbReference>
<sequence>MFTNDQRQEERTGKYGSSRLQYLQELVSQFQNSTDEETKEKIAANLANFAYDPYNYKFLRQLNVLELLLDCITEPNEKLVEFGVGGICNSCVDPANAAIVTQCGGIPLIIQCLSSPVKNTVNYALGALYYLCNASNKEEILKAEVVDVIKRYAAAEVVSVSFSNLAKAFLDKHVRARMDNLFSLVLYHGGYFVNNLRGYEGGVKTVFDKCDLEKWVTGISIEDGGLHMVNSDHDSLLMTELVPGYDEDDDDLYDRYTDMMDDEVPDQNANNRDSNNRDANNSDDDSWDIVEDVEQQEVMGAGVLHFDYESEDLHSVGVGLNESESESDDNNAEVDDNANVNDSASVDGRRPKFKEAMTEYAVEGGWGIRLTTNFIAKKLVGRVKHQPDIKLTSIQNKVHKKYVIHISQSKAYRAKAKAKAMDILEGSHIEQYNMLWDYCEELRSYNTRRAMNLPLPPPPPLPFPTLPNPHTCLSSTSPPITYTNLPPNTPSLPWTFHTVPPLLNPQQPYLLPTPQPMPNTIPPQITHPTYAQSLQNLKPIPQTKPTYPKSREVRDNPFRIDSKIFSLGFDGGRVDSYHLMERKGRFQGSIWLGIKGLRWALGELGKLKSIPATQTGVFQFMRDGYRTLEFSCLSNRGGRFVELSAYHGGSQKGSIRVPEGRYGAGWDRFGHEIRKYFLTKLDSSSAPPSDGDIQAGPARRSAQGFRNRLSFGESRQKLNEVNARVTLSDLEPRPTRKFEFKWVLGQKTLRVTKLSDGPREVTWVRPETKSHEPNPQLKNKIDQDQPKDPIEVGPIWNEDPLQKHLEATGETQCETNSMGQPDDPIEDDPTVAELANEEEGVYSDEDTDTVAELVNEEVGVYSDEDADAEIPCDLHLVTATVAPSESMSHALVRVDLAEKIHFEELDEALVLGSTLELDVPSVSMGLELEDMDYVARAPVQELSETNADPQSPMVCKPLAIIEPSEQKTLVLGNSGEKIRKGGKRSKWVNHQYREICKLMGFPIDSHEQQCLDLLRKIEATRNSKRGEMSLRKATASKSKGIRELKNLASSVNYEGWEVLDAVHTAGGVLLLWDKRVGTGVYGPNRDDSRSELWAELAEVRNQWSQPWCIFGDFNVVRFPSERRGCVRVTPAMEEFSDFIEGFNLIDLPLNGGLYSWCNGAANPSMSRIDRVLVSTDWEEHYPDVVQKLMPKPISDHNPVLLEAGGMARGKSSFKFENMWLKVPEFVDKVQKWWSGYSYSGTPSFVLAQKLKALKGDLKEWNRLEFGDVGIKRQQLECELQAYDEKESLSSLSPEEHILREVCKAELERVAQLEEVSWRQKSRSLWLKEGDNNTKFFHKMANSHRRYNYMDKVEVDGVVFEEESEIREKVVHFYESLYQEAETWRPTVDGLEFEMITENESAVLERQFDKEEVLQVVKDLQGDKAPGPDGFTMAFFQKCWSVLEADVMGFFDEVYHHCKFERSLNASFIALIPKKQNASNIRDFRPISLIGSVYKLLAKVLANRLKGVLDKLISESQNAFVGGRKILDSVLIANECLDSRLKSRIPGVICKRWRLWIESCISSVQFSVLVNGSPEGFFSCSRGLRQGDPLSPLLFLLVMEVLSRMLRKVEEEGLIRGFRAGSNAAEGLCISHLLYADDTILFCDADLDQLVYVRMVLTCFEAVTGLRVNMAKSEMVPVGEVQNIAELADSLCCHIGGLPLSYLGMPLGASYKAVAVWNPILEKLERRLSGWQKLYLSKGGRLTLLKSTLSSLPTYFLSLFTIPISVVRRIEKLQRDFLWGGMGDEVKHHLVGWDKVCTPKEVGGLGVRSLILTNKALLGKWLWRFGMEGDHLWRRVLMAKFGSDLGGWRTKPIRGPHGCGLWKGIMSGWEDYFQHVEFVVGQGTRVSFWKDKWCGDTSLMVLFPTLFTCSSNRDATIAEVLSGPNSRGVREWNVTFVRDFNDWEVDVVAEFFQFLHSHMVPNAAPPDELRWKPMQGWGFYFSIILLCLD</sequence>
<dbReference type="SUPFAM" id="SSF56219">
    <property type="entry name" value="DNase I-like"/>
    <property type="match status" value="1"/>
</dbReference>
<dbReference type="SMART" id="SM00185">
    <property type="entry name" value="ARM"/>
    <property type="match status" value="2"/>
</dbReference>
<dbReference type="Pfam" id="PF00078">
    <property type="entry name" value="RVT_1"/>
    <property type="match status" value="1"/>
</dbReference>
<evidence type="ECO:0000256" key="2">
    <source>
        <dbReference type="SAM" id="MobiDB-lite"/>
    </source>
</evidence>
<evidence type="ECO:0000256" key="1">
    <source>
        <dbReference type="ARBA" id="ARBA00022737"/>
    </source>
</evidence>
<feature type="compositionally biased region" description="Low complexity" evidence="2">
    <location>
        <begin position="337"/>
        <end position="346"/>
    </location>
</feature>
<dbReference type="Gene3D" id="3.60.10.10">
    <property type="entry name" value="Endonuclease/exonuclease/phosphatase"/>
    <property type="match status" value="1"/>
</dbReference>
<dbReference type="InterPro" id="IPR016024">
    <property type="entry name" value="ARM-type_fold"/>
</dbReference>
<accession>A0A2N9FUD0</accession>
<protein>
    <recommendedName>
        <fullName evidence="3">Reverse transcriptase domain-containing protein</fullName>
    </recommendedName>
</protein>
<dbReference type="PANTHER" id="PTHR46263">
    <property type="entry name" value="ARMADILLO REPEAT-CONTAINING PROTEIN 7"/>
    <property type="match status" value="1"/>
</dbReference>
<feature type="compositionally biased region" description="Low complexity" evidence="2">
    <location>
        <begin position="268"/>
        <end position="279"/>
    </location>
</feature>
<gene>
    <name evidence="4" type="ORF">FSB_LOCUS18256</name>
</gene>
<dbReference type="Gene3D" id="1.25.10.10">
    <property type="entry name" value="Leucine-rich Repeat Variant"/>
    <property type="match status" value="1"/>
</dbReference>
<proteinExistence type="predicted"/>
<dbReference type="InterPro" id="IPR036691">
    <property type="entry name" value="Endo/exonu/phosph_ase_sf"/>
</dbReference>
<reference evidence="4" key="1">
    <citation type="submission" date="2018-02" db="EMBL/GenBank/DDBJ databases">
        <authorList>
            <person name="Cohen D.B."/>
            <person name="Kent A.D."/>
        </authorList>
    </citation>
    <scope>NUCLEOTIDE SEQUENCE</scope>
</reference>
<dbReference type="InterPro" id="IPR043502">
    <property type="entry name" value="DNA/RNA_pol_sf"/>
</dbReference>
<dbReference type="InterPro" id="IPR000477">
    <property type="entry name" value="RT_dom"/>
</dbReference>
<dbReference type="PANTHER" id="PTHR46263:SF1">
    <property type="entry name" value="ARMADILLO REPEAT-CONTAINING PROTEIN 7"/>
    <property type="match status" value="1"/>
</dbReference>
<feature type="region of interest" description="Disordered" evidence="2">
    <location>
        <begin position="683"/>
        <end position="711"/>
    </location>
</feature>